<evidence type="ECO:0000313" key="2">
    <source>
        <dbReference type="EMBL" id="XDV72419.1"/>
    </source>
</evidence>
<evidence type="ECO:0000256" key="1">
    <source>
        <dbReference type="SAM" id="MobiDB-lite"/>
    </source>
</evidence>
<protein>
    <submittedName>
        <fullName evidence="2">Uncharacterized protein</fullName>
    </submittedName>
</protein>
<proteinExistence type="predicted"/>
<dbReference type="EMBL" id="CP165735">
    <property type="protein sequence ID" value="XDV72419.1"/>
    <property type="molecule type" value="Genomic_DNA"/>
</dbReference>
<feature type="region of interest" description="Disordered" evidence="1">
    <location>
        <begin position="224"/>
        <end position="243"/>
    </location>
</feature>
<sequence length="243" mass="25848">MLRARPTHYTSRPDQWSTLLQALGMVKTVDDDAWCEFDAGSGRLAVGFVEHGHPLDGSTIFGVEVGNLAEFARRTEEDGTQADWNETQDGPTVRISAEDGFEFFAFPATRAADGTWATSTEADPALAVVGNWISPFVGLAANDLRNIGARPRTEDDESATFTTKNGGILRAIHGADSANGDLSFEYDGGLEPLLHRLTEAKIEARISEDVLYVANPDAAGGAAPASIVIEQSPSQQAPASPSS</sequence>
<name>A0AB39YRM5_9MICC</name>
<organism evidence="2">
    <name type="scientific">Paenarthrobacter sp. AMU7</name>
    <dbReference type="NCBI Taxonomy" id="3162492"/>
    <lineage>
        <taxon>Bacteria</taxon>
        <taxon>Bacillati</taxon>
        <taxon>Actinomycetota</taxon>
        <taxon>Actinomycetes</taxon>
        <taxon>Micrococcales</taxon>
        <taxon>Micrococcaceae</taxon>
        <taxon>Paenarthrobacter</taxon>
    </lineage>
</organism>
<gene>
    <name evidence="2" type="ORF">ABQM86_04350</name>
</gene>
<reference evidence="2" key="1">
    <citation type="submission" date="2024-07" db="EMBL/GenBank/DDBJ databases">
        <authorList>
            <person name="Li J."/>
            <person name="Wei H."/>
            <person name="Ma J."/>
        </authorList>
    </citation>
    <scope>NUCLEOTIDE SEQUENCE</scope>
    <source>
        <strain evidence="2">AMU7</strain>
    </source>
</reference>
<dbReference type="AlphaFoldDB" id="A0AB39YRM5"/>
<accession>A0AB39YRM5</accession>
<dbReference type="RefSeq" id="WP_369746015.1">
    <property type="nucleotide sequence ID" value="NZ_CP165735.1"/>
</dbReference>